<comment type="caution">
    <text evidence="1">The sequence shown here is derived from an EMBL/GenBank/DDBJ whole genome shotgun (WGS) entry which is preliminary data.</text>
</comment>
<reference evidence="1 2" key="1">
    <citation type="journal article" date="2023" name="Mol. Phylogenet. Evol.">
        <title>Genome-scale phylogeny and comparative genomics of the fungal order Sordariales.</title>
        <authorList>
            <person name="Hensen N."/>
            <person name="Bonometti L."/>
            <person name="Westerberg I."/>
            <person name="Brannstrom I.O."/>
            <person name="Guillou S."/>
            <person name="Cros-Aarteil S."/>
            <person name="Calhoun S."/>
            <person name="Haridas S."/>
            <person name="Kuo A."/>
            <person name="Mondo S."/>
            <person name="Pangilinan J."/>
            <person name="Riley R."/>
            <person name="LaButti K."/>
            <person name="Andreopoulos B."/>
            <person name="Lipzen A."/>
            <person name="Chen C."/>
            <person name="Yan M."/>
            <person name="Daum C."/>
            <person name="Ng V."/>
            <person name="Clum A."/>
            <person name="Steindorff A."/>
            <person name="Ohm R.A."/>
            <person name="Martin F."/>
            <person name="Silar P."/>
            <person name="Natvig D.O."/>
            <person name="Lalanne C."/>
            <person name="Gautier V."/>
            <person name="Ament-Velasquez S.L."/>
            <person name="Kruys A."/>
            <person name="Hutchinson M.I."/>
            <person name="Powell A.J."/>
            <person name="Barry K."/>
            <person name="Miller A.N."/>
            <person name="Grigoriev I.V."/>
            <person name="Debuchy R."/>
            <person name="Gladieux P."/>
            <person name="Hiltunen Thoren M."/>
            <person name="Johannesson H."/>
        </authorList>
    </citation>
    <scope>NUCLEOTIDE SEQUENCE [LARGE SCALE GENOMIC DNA]</scope>
    <source>
        <strain evidence="1 2">FGSC 10403</strain>
    </source>
</reference>
<accession>A0AAJ0MT17</accession>
<dbReference type="EMBL" id="JAULSX010000003">
    <property type="protein sequence ID" value="KAK3494924.1"/>
    <property type="molecule type" value="Genomic_DNA"/>
</dbReference>
<name>A0AAJ0MT17_9PEZI</name>
<dbReference type="AlphaFoldDB" id="A0AAJ0MT17"/>
<gene>
    <name evidence="1" type="ORF">B0T23DRAFT_121136</name>
</gene>
<keyword evidence="2" id="KW-1185">Reference proteome</keyword>
<dbReference type="Proteomes" id="UP001285908">
    <property type="component" value="Unassembled WGS sequence"/>
</dbReference>
<dbReference type="GeneID" id="87869662"/>
<protein>
    <submittedName>
        <fullName evidence="1">Uncharacterized protein</fullName>
    </submittedName>
</protein>
<sequence length="133" mass="14625">MPRCLGSLATQPPGDAVVCQKTWLKITTDTSTIVMLFSQPCANGYIKNHVAGCGMIVIRMSCSKTLTNNHPMRKSFFISTSGLAEHDPRMCCQRAGGKNRLNDVSWQRRTVSQDYNQSSLPTLQAMATTPLTT</sequence>
<proteinExistence type="predicted"/>
<organism evidence="1 2">
    <name type="scientific">Neurospora hispaniola</name>
    <dbReference type="NCBI Taxonomy" id="588809"/>
    <lineage>
        <taxon>Eukaryota</taxon>
        <taxon>Fungi</taxon>
        <taxon>Dikarya</taxon>
        <taxon>Ascomycota</taxon>
        <taxon>Pezizomycotina</taxon>
        <taxon>Sordariomycetes</taxon>
        <taxon>Sordariomycetidae</taxon>
        <taxon>Sordariales</taxon>
        <taxon>Sordariaceae</taxon>
        <taxon>Neurospora</taxon>
    </lineage>
</organism>
<evidence type="ECO:0000313" key="2">
    <source>
        <dbReference type="Proteomes" id="UP001285908"/>
    </source>
</evidence>
<dbReference type="RefSeq" id="XP_062694353.1">
    <property type="nucleotide sequence ID" value="XM_062832040.1"/>
</dbReference>
<evidence type="ECO:0000313" key="1">
    <source>
        <dbReference type="EMBL" id="KAK3494924.1"/>
    </source>
</evidence>